<comment type="function">
    <text evidence="9">Decapping enzyme for NAD-capped RNAs: specifically hydrolyzes the nicotinamide adenine dinucleotide (NAD) cap from a subset of RNAs by removing the entire NAD moiety from the 5'-end of an NAD-capped RNA.</text>
</comment>
<dbReference type="PRINTS" id="PR00814">
    <property type="entry name" value="BETAHAEM"/>
</dbReference>
<dbReference type="InterPro" id="IPR002337">
    <property type="entry name" value="Hemoglobin_b"/>
</dbReference>
<feature type="compositionally biased region" description="Basic and acidic residues" evidence="10">
    <location>
        <begin position="14"/>
        <end position="25"/>
    </location>
</feature>
<keyword evidence="9" id="KW-0694">RNA-binding</keyword>
<evidence type="ECO:0000256" key="6">
    <source>
        <dbReference type="ARBA" id="ARBA00024458"/>
    </source>
</evidence>
<comment type="subcellular location">
    <subcellularLocation>
        <location evidence="9">Nucleus</location>
    </subcellularLocation>
</comment>
<evidence type="ECO:0000256" key="4">
    <source>
        <dbReference type="ARBA" id="ARBA00022723"/>
    </source>
</evidence>
<keyword evidence="9" id="KW-0539">Nucleus</keyword>
<evidence type="ECO:0000256" key="3">
    <source>
        <dbReference type="ARBA" id="ARBA00022617"/>
    </source>
</evidence>
<evidence type="ECO:0000313" key="13">
    <source>
        <dbReference type="Proteomes" id="UP001166093"/>
    </source>
</evidence>
<dbReference type="Pfam" id="PF00042">
    <property type="entry name" value="Globin"/>
    <property type="match status" value="1"/>
</dbReference>
<comment type="similarity">
    <text evidence="2">Belongs to the globin family.</text>
</comment>
<keyword evidence="13" id="KW-1185">Reference proteome</keyword>
<comment type="catalytic activity">
    <reaction evidence="6">
        <text>a 5'-end FAD-phospho-ribonucleoside in mRNA + H2O = a 5'-end phospho-ribonucleoside in mRNA + FAD + H(+)</text>
        <dbReference type="Rhea" id="RHEA:67492"/>
        <dbReference type="Rhea" id="RHEA-COMP:15692"/>
        <dbReference type="Rhea" id="RHEA-COMP:17275"/>
        <dbReference type="ChEBI" id="CHEBI:15377"/>
        <dbReference type="ChEBI" id="CHEBI:15378"/>
        <dbReference type="ChEBI" id="CHEBI:57692"/>
        <dbReference type="ChEBI" id="CHEBI:138282"/>
        <dbReference type="ChEBI" id="CHEBI:172372"/>
    </reaction>
    <physiologicalReaction direction="left-to-right" evidence="6">
        <dbReference type="Rhea" id="RHEA:67493"/>
    </physiologicalReaction>
</comment>
<keyword evidence="3" id="KW-0349">Heme</keyword>
<evidence type="ECO:0000256" key="2">
    <source>
        <dbReference type="ARBA" id="ARBA00008705"/>
    </source>
</evidence>
<evidence type="ECO:0000256" key="10">
    <source>
        <dbReference type="SAM" id="MobiDB-lite"/>
    </source>
</evidence>
<evidence type="ECO:0000256" key="5">
    <source>
        <dbReference type="ARBA" id="ARBA00023004"/>
    </source>
</evidence>
<comment type="catalytic activity">
    <reaction evidence="8">
        <text>a 5'-end NAD(+)-phospho-ribonucleoside in snoRNA + H2O = a 5'-end phospho-ribonucleoside in snoRNA + NAD(+) + H(+)</text>
        <dbReference type="Rhea" id="RHEA:60892"/>
        <dbReference type="Rhea" id="RHEA-COMP:15699"/>
        <dbReference type="Rhea" id="RHEA-COMP:15700"/>
        <dbReference type="ChEBI" id="CHEBI:15377"/>
        <dbReference type="ChEBI" id="CHEBI:15378"/>
        <dbReference type="ChEBI" id="CHEBI:57540"/>
        <dbReference type="ChEBI" id="CHEBI:138282"/>
        <dbReference type="ChEBI" id="CHEBI:144029"/>
    </reaction>
    <physiologicalReaction direction="left-to-right" evidence="8">
        <dbReference type="Rhea" id="RHEA:60893"/>
    </physiologicalReaction>
</comment>
<comment type="caution">
    <text evidence="12">The sequence shown here is derived from an EMBL/GenBank/DDBJ whole genome shotgun (WGS) entry which is preliminary data.</text>
</comment>
<dbReference type="InterPro" id="IPR000971">
    <property type="entry name" value="Globin"/>
</dbReference>
<proteinExistence type="inferred from homology"/>
<evidence type="ECO:0000256" key="9">
    <source>
        <dbReference type="RuleBase" id="RU367113"/>
    </source>
</evidence>
<protein>
    <recommendedName>
        <fullName evidence="9">Decapping nuclease</fullName>
        <ecNumber evidence="9">3.6.1.-</ecNumber>
    </recommendedName>
</protein>
<sequence>MDRHSRFTGQPPYKRKEEGNKESHNNKYVRSSYYSHVPSSVASSHSPVLSVRRHLYDVDFPLYKQPVEIGHFSLDSSRRFFNDARMLRHYVEADGCPNFNLRDGYTDRFIKRDDGIKERLDHLLRWILENRSKLQRTPVDGDTSGSSCRLSADFVTWRGHLTKLLTTPYETQEGWLLAVTLFNGTYYISEVETEAARRNRENRTERHAEMMYWGYKFEQYMCADEPNGLPDPSGVVNTNEAFCTVVQTRLTDHSLLFSGEVDCRDNSSRFKVAPGYYVELKTSAEICTPKQRSNLHSKQLFLSVSTNINSVYKLLKWWAQSFLPGVPRIIAGFRDNDGLVVSLETFETAKISQLIKISRIEIQAPDSTSDSMVTFTIEERAAITSTWTDVDLEELGKRGLARMLVVYPWTRINFKMFGDISNSAAILANPQIRALGKKVASVLGNVVMNLNNVEGTVTGLAKWHADNIKVDPEHFKVGILAGSKLYVII</sequence>
<feature type="domain" description="Globin" evidence="11">
    <location>
        <begin position="374"/>
        <end position="489"/>
    </location>
</feature>
<evidence type="ECO:0000256" key="8">
    <source>
        <dbReference type="ARBA" id="ARBA00049418"/>
    </source>
</evidence>
<reference evidence="12" key="1">
    <citation type="journal article" date="2021" name="Cell">
        <title>Tracing the genetic footprints of vertebrate landing in non-teleost ray-finned fishes.</title>
        <authorList>
            <person name="Bi X."/>
            <person name="Wang K."/>
            <person name="Yang L."/>
            <person name="Pan H."/>
            <person name="Jiang H."/>
            <person name="Wei Q."/>
            <person name="Fang M."/>
            <person name="Yu H."/>
            <person name="Zhu C."/>
            <person name="Cai Y."/>
            <person name="He Y."/>
            <person name="Gan X."/>
            <person name="Zeng H."/>
            <person name="Yu D."/>
            <person name="Zhu Y."/>
            <person name="Jiang H."/>
            <person name="Qiu Q."/>
            <person name="Yang H."/>
            <person name="Zhang Y.E."/>
            <person name="Wang W."/>
            <person name="Zhu M."/>
            <person name="He S."/>
            <person name="Zhang G."/>
        </authorList>
    </citation>
    <scope>NUCLEOTIDE SEQUENCE</scope>
    <source>
        <strain evidence="12">Pddl_001</strain>
    </source>
</reference>
<keyword evidence="9" id="KW-0547">Nucleotide-binding</keyword>
<keyword evidence="5" id="KW-0408">Iron</keyword>
<dbReference type="InterPro" id="IPR039039">
    <property type="entry name" value="RAI1-like_fam"/>
</dbReference>
<dbReference type="SUPFAM" id="SSF46458">
    <property type="entry name" value="Globin-like"/>
    <property type="match status" value="1"/>
</dbReference>
<keyword evidence="9" id="KW-0378">Hydrolase</keyword>
<dbReference type="PROSITE" id="PS01033">
    <property type="entry name" value="GLOBIN"/>
    <property type="match status" value="1"/>
</dbReference>
<evidence type="ECO:0000313" key="12">
    <source>
        <dbReference type="EMBL" id="MBN3276852.1"/>
    </source>
</evidence>
<comment type="cofactor">
    <cofactor evidence="9">
        <name>Mg(2+)</name>
        <dbReference type="ChEBI" id="CHEBI:18420"/>
    </cofactor>
    <text evidence="9">Binds 2 magnesium ions.</text>
</comment>
<dbReference type="InterPro" id="IPR012292">
    <property type="entry name" value="Globin/Proto"/>
</dbReference>
<dbReference type="PANTHER" id="PTHR12395">
    <property type="entry name" value="DOM-3 RELATED"/>
    <property type="match status" value="1"/>
</dbReference>
<keyword evidence="9" id="KW-0540">Nuclease</keyword>
<comment type="catalytic activity">
    <reaction evidence="7">
        <text>a 5'-end CoA-ribonucleoside in mRNA + H2O = 3'-dephospho-CoA + a 5'-end phospho-ribonucleoside in mRNA + H(+)</text>
        <dbReference type="Rhea" id="RHEA:67496"/>
        <dbReference type="Rhea" id="RHEA-COMP:15692"/>
        <dbReference type="Rhea" id="RHEA-COMP:17276"/>
        <dbReference type="ChEBI" id="CHEBI:15377"/>
        <dbReference type="ChEBI" id="CHEBI:15378"/>
        <dbReference type="ChEBI" id="CHEBI:57328"/>
        <dbReference type="ChEBI" id="CHEBI:138282"/>
        <dbReference type="ChEBI" id="CHEBI:172371"/>
    </reaction>
    <physiologicalReaction direction="left-to-right" evidence="7">
        <dbReference type="Rhea" id="RHEA:67497"/>
    </physiologicalReaction>
</comment>
<accession>A0ABS2XRD3</accession>
<evidence type="ECO:0000259" key="11">
    <source>
        <dbReference type="PROSITE" id="PS01033"/>
    </source>
</evidence>
<dbReference type="InterPro" id="IPR009050">
    <property type="entry name" value="Globin-like_sf"/>
</dbReference>
<organism evidence="12 13">
    <name type="scientific">Polyodon spathula</name>
    <name type="common">North American paddlefish</name>
    <name type="synonym">Squalus spathula</name>
    <dbReference type="NCBI Taxonomy" id="7913"/>
    <lineage>
        <taxon>Eukaryota</taxon>
        <taxon>Metazoa</taxon>
        <taxon>Chordata</taxon>
        <taxon>Craniata</taxon>
        <taxon>Vertebrata</taxon>
        <taxon>Euteleostomi</taxon>
        <taxon>Actinopterygii</taxon>
        <taxon>Chondrostei</taxon>
        <taxon>Acipenseriformes</taxon>
        <taxon>Polyodontidae</taxon>
        <taxon>Polyodon</taxon>
    </lineage>
</organism>
<keyword evidence="4 9" id="KW-0479">Metal-binding</keyword>
<dbReference type="Pfam" id="PF08652">
    <property type="entry name" value="RAI1"/>
    <property type="match status" value="1"/>
</dbReference>
<dbReference type="Gene3D" id="1.10.490.10">
    <property type="entry name" value="Globins"/>
    <property type="match status" value="1"/>
</dbReference>
<gene>
    <name evidence="12" type="primary">Dxo</name>
    <name evidence="12" type="ORF">GTO93_0006254</name>
</gene>
<dbReference type="InterPro" id="IPR013961">
    <property type="entry name" value="RAI1"/>
</dbReference>
<dbReference type="EMBL" id="JAAWVQ010063079">
    <property type="protein sequence ID" value="MBN3276852.1"/>
    <property type="molecule type" value="Genomic_DNA"/>
</dbReference>
<comment type="similarity">
    <text evidence="1 9">Belongs to the DXO/Dom3Z family.</text>
</comment>
<dbReference type="PANTHER" id="PTHR12395:SF9">
    <property type="entry name" value="DECAPPING AND EXORIBONUCLEASE PROTEIN"/>
    <property type="match status" value="1"/>
</dbReference>
<feature type="non-terminal residue" evidence="12">
    <location>
        <position position="489"/>
    </location>
</feature>
<feature type="non-terminal residue" evidence="12">
    <location>
        <position position="1"/>
    </location>
</feature>
<feature type="region of interest" description="Disordered" evidence="10">
    <location>
        <begin position="1"/>
        <end position="26"/>
    </location>
</feature>
<dbReference type="EC" id="3.6.1.-" evidence="9"/>
<name>A0ABS2XRD3_POLSP</name>
<evidence type="ECO:0000256" key="1">
    <source>
        <dbReference type="ARBA" id="ARBA00006562"/>
    </source>
</evidence>
<dbReference type="Proteomes" id="UP001166093">
    <property type="component" value="Unassembled WGS sequence"/>
</dbReference>
<evidence type="ECO:0000256" key="7">
    <source>
        <dbReference type="ARBA" id="ARBA00024564"/>
    </source>
</evidence>
<keyword evidence="9" id="KW-0460">Magnesium</keyword>